<dbReference type="InterPro" id="IPR013320">
    <property type="entry name" value="ConA-like_dom_sf"/>
</dbReference>
<accession>A0ABU5VXT6</accession>
<dbReference type="RefSeq" id="WP_323578063.1">
    <property type="nucleotide sequence ID" value="NZ_JAYGJQ010000002.1"/>
</dbReference>
<protein>
    <submittedName>
        <fullName evidence="2">LamG domain-containing protein</fullName>
    </submittedName>
</protein>
<organism evidence="2 3">
    <name type="scientific">Bacteriovorax antarcticus</name>
    <dbReference type="NCBI Taxonomy" id="3088717"/>
    <lineage>
        <taxon>Bacteria</taxon>
        <taxon>Pseudomonadati</taxon>
        <taxon>Bdellovibrionota</taxon>
        <taxon>Bacteriovoracia</taxon>
        <taxon>Bacteriovoracales</taxon>
        <taxon>Bacteriovoracaceae</taxon>
        <taxon>Bacteriovorax</taxon>
    </lineage>
</organism>
<reference evidence="2 3" key="1">
    <citation type="submission" date="2023-11" db="EMBL/GenBank/DDBJ databases">
        <title>A Novel Polar Bacteriovorax (B. antarcticus) Isolated from the Biocrust in Antarctica.</title>
        <authorList>
            <person name="Mun W."/>
            <person name="Choi S.Y."/>
            <person name="Mitchell R.J."/>
        </authorList>
    </citation>
    <scope>NUCLEOTIDE SEQUENCE [LARGE SCALE GENOMIC DNA]</scope>
    <source>
        <strain evidence="2 3">PP10</strain>
    </source>
</reference>
<sequence length="275" mass="29257">MKSFLFLLLFISSINFADAQMFNQMTGLLTQTKKTRCGSFSSNWTPGMNSNIVGYWKMDGALGAAADLSSVPATTGSNGTIHGTTGSYVAGAISQALNTTGASTYVEVPAYAGINDLATMTLMTWIKVSANTAGGLFYKSDNNTSQGWYFFINSGDYRLFFNAVAGTNLKYKTHNDTSLIAGTWAQIVLTWDGVVTSFSGVHIYVNGVEWGTAGSGFTQNGAGAHNSDAAQKLFLGYGGSGVPAHFTGAMDETAIWNRVLNAAEVAHLYKNQKCN</sequence>
<dbReference type="Proteomes" id="UP001302274">
    <property type="component" value="Unassembled WGS sequence"/>
</dbReference>
<evidence type="ECO:0000313" key="2">
    <source>
        <dbReference type="EMBL" id="MEA9357879.1"/>
    </source>
</evidence>
<keyword evidence="3" id="KW-1185">Reference proteome</keyword>
<dbReference type="Gene3D" id="2.60.120.200">
    <property type="match status" value="1"/>
</dbReference>
<comment type="caution">
    <text evidence="2">The sequence shown here is derived from an EMBL/GenBank/DDBJ whole genome shotgun (WGS) entry which is preliminary data.</text>
</comment>
<feature type="chain" id="PRO_5046354798" evidence="1">
    <location>
        <begin position="18"/>
        <end position="275"/>
    </location>
</feature>
<feature type="signal peptide" evidence="1">
    <location>
        <begin position="1"/>
        <end position="17"/>
    </location>
</feature>
<proteinExistence type="predicted"/>
<evidence type="ECO:0000313" key="3">
    <source>
        <dbReference type="Proteomes" id="UP001302274"/>
    </source>
</evidence>
<dbReference type="EMBL" id="JAYGJQ010000002">
    <property type="protein sequence ID" value="MEA9357879.1"/>
    <property type="molecule type" value="Genomic_DNA"/>
</dbReference>
<dbReference type="SUPFAM" id="SSF49899">
    <property type="entry name" value="Concanavalin A-like lectins/glucanases"/>
    <property type="match status" value="1"/>
</dbReference>
<keyword evidence="1" id="KW-0732">Signal</keyword>
<gene>
    <name evidence="2" type="ORF">SHI21_16735</name>
</gene>
<evidence type="ECO:0000256" key="1">
    <source>
        <dbReference type="SAM" id="SignalP"/>
    </source>
</evidence>
<dbReference type="Pfam" id="PF13385">
    <property type="entry name" value="Laminin_G_3"/>
    <property type="match status" value="1"/>
</dbReference>
<name>A0ABU5VXT6_9BACT</name>